<dbReference type="AlphaFoldDB" id="A0A6A6UYD0"/>
<organism evidence="1 2">
    <name type="scientific">Sporormia fimetaria CBS 119925</name>
    <dbReference type="NCBI Taxonomy" id="1340428"/>
    <lineage>
        <taxon>Eukaryota</taxon>
        <taxon>Fungi</taxon>
        <taxon>Dikarya</taxon>
        <taxon>Ascomycota</taxon>
        <taxon>Pezizomycotina</taxon>
        <taxon>Dothideomycetes</taxon>
        <taxon>Pleosporomycetidae</taxon>
        <taxon>Pleosporales</taxon>
        <taxon>Sporormiaceae</taxon>
        <taxon>Sporormia</taxon>
    </lineage>
</organism>
<protein>
    <submittedName>
        <fullName evidence="1">Uncharacterized protein</fullName>
    </submittedName>
</protein>
<accession>A0A6A6UYD0</accession>
<sequence>MSAMSEAAMSEAAMSEAAMSEAAMSEAAMSEAAFEAMFIRLIPPPEIPPDASAQERMVHLTPPPEIRDEPCWRRAFKKAGDGPRSAAQLACFKLCEAMQNKLPPELRNAIYDYIDPSPTNRMGTIDCIDLECDVLYSFEKTQWHVVAHTSQYMTSVTFKQHWHVKFVGAITLREVAENLYHRATIWYDHYEYCGMFLGQFLDTDHFGLGVTPRPLLKKFVFTGEIDEYCNVTSPKPIPWMTALALSPDLQPGARVRFEMCQHAVPDPAVLAHCVEKTLSTFSQLYKLKQRGVEVEAILWIPGLVYTDKPQCFKIGDRDDTVEERRQFEAYIQTFEWDSEDDW</sequence>
<proteinExistence type="predicted"/>
<dbReference type="EMBL" id="MU006599">
    <property type="protein sequence ID" value="KAF2743175.1"/>
    <property type="molecule type" value="Genomic_DNA"/>
</dbReference>
<reference evidence="1" key="1">
    <citation type="journal article" date="2020" name="Stud. Mycol.">
        <title>101 Dothideomycetes genomes: a test case for predicting lifestyles and emergence of pathogens.</title>
        <authorList>
            <person name="Haridas S."/>
            <person name="Albert R."/>
            <person name="Binder M."/>
            <person name="Bloem J."/>
            <person name="Labutti K."/>
            <person name="Salamov A."/>
            <person name="Andreopoulos B."/>
            <person name="Baker S."/>
            <person name="Barry K."/>
            <person name="Bills G."/>
            <person name="Bluhm B."/>
            <person name="Cannon C."/>
            <person name="Castanera R."/>
            <person name="Culley D."/>
            <person name="Daum C."/>
            <person name="Ezra D."/>
            <person name="Gonzalez J."/>
            <person name="Henrissat B."/>
            <person name="Kuo A."/>
            <person name="Liang C."/>
            <person name="Lipzen A."/>
            <person name="Lutzoni F."/>
            <person name="Magnuson J."/>
            <person name="Mondo S."/>
            <person name="Nolan M."/>
            <person name="Ohm R."/>
            <person name="Pangilinan J."/>
            <person name="Park H.-J."/>
            <person name="Ramirez L."/>
            <person name="Alfaro M."/>
            <person name="Sun H."/>
            <person name="Tritt A."/>
            <person name="Yoshinaga Y."/>
            <person name="Zwiers L.-H."/>
            <person name="Turgeon B."/>
            <person name="Goodwin S."/>
            <person name="Spatafora J."/>
            <person name="Crous P."/>
            <person name="Grigoriev I."/>
        </authorList>
    </citation>
    <scope>NUCLEOTIDE SEQUENCE</scope>
    <source>
        <strain evidence="1">CBS 119925</strain>
    </source>
</reference>
<gene>
    <name evidence="1" type="ORF">M011DRAFT_489920</name>
</gene>
<dbReference type="Proteomes" id="UP000799440">
    <property type="component" value="Unassembled WGS sequence"/>
</dbReference>
<evidence type="ECO:0000313" key="1">
    <source>
        <dbReference type="EMBL" id="KAF2743175.1"/>
    </source>
</evidence>
<name>A0A6A6UYD0_9PLEO</name>
<keyword evidence="2" id="KW-1185">Reference proteome</keyword>
<dbReference type="OrthoDB" id="3795413at2759"/>
<evidence type="ECO:0000313" key="2">
    <source>
        <dbReference type="Proteomes" id="UP000799440"/>
    </source>
</evidence>